<dbReference type="EMBL" id="VSSQ01090915">
    <property type="protein sequence ID" value="MPN36659.1"/>
    <property type="molecule type" value="Genomic_DNA"/>
</dbReference>
<proteinExistence type="predicted"/>
<organism evidence="1">
    <name type="scientific">bioreactor metagenome</name>
    <dbReference type="NCBI Taxonomy" id="1076179"/>
    <lineage>
        <taxon>unclassified sequences</taxon>
        <taxon>metagenomes</taxon>
        <taxon>ecological metagenomes</taxon>
    </lineage>
</organism>
<accession>A0A645HEU8</accession>
<gene>
    <name evidence="1" type="ORF">SDC9_184169</name>
</gene>
<name>A0A645HEU8_9ZZZZ</name>
<comment type="caution">
    <text evidence="1">The sequence shown here is derived from an EMBL/GenBank/DDBJ whole genome shotgun (WGS) entry which is preliminary data.</text>
</comment>
<reference evidence="1" key="1">
    <citation type="submission" date="2019-08" db="EMBL/GenBank/DDBJ databases">
        <authorList>
            <person name="Kucharzyk K."/>
            <person name="Murdoch R.W."/>
            <person name="Higgins S."/>
            <person name="Loffler F."/>
        </authorList>
    </citation>
    <scope>NUCLEOTIDE SEQUENCE</scope>
</reference>
<dbReference type="AlphaFoldDB" id="A0A645HEU8"/>
<protein>
    <submittedName>
        <fullName evidence="1">Uncharacterized protein</fullName>
    </submittedName>
</protein>
<sequence length="51" mass="5816">MQRRADVNVRCLVGKVRFQHGRAVRVVLRILRPDDGHLVEVDALQKPVVCP</sequence>
<evidence type="ECO:0000313" key="1">
    <source>
        <dbReference type="EMBL" id="MPN36659.1"/>
    </source>
</evidence>